<dbReference type="EMBL" id="QWLB01000001">
    <property type="protein sequence ID" value="RIH93960.1"/>
    <property type="molecule type" value="Genomic_DNA"/>
</dbReference>
<dbReference type="InterPro" id="IPR051465">
    <property type="entry name" value="Cell_Envelope_Struct_Comp"/>
</dbReference>
<feature type="domain" description="SLH" evidence="4">
    <location>
        <begin position="26"/>
        <end position="89"/>
    </location>
</feature>
<evidence type="ECO:0000313" key="5">
    <source>
        <dbReference type="EMBL" id="RIH93960.1"/>
    </source>
</evidence>
<feature type="coiled-coil region" evidence="1">
    <location>
        <begin position="94"/>
        <end position="159"/>
    </location>
</feature>
<feature type="chain" id="PRO_5030071931" evidence="3">
    <location>
        <begin position="26"/>
        <end position="425"/>
    </location>
</feature>
<gene>
    <name evidence="5" type="primary">slpA_1</name>
    <name evidence="5" type="ORF">Mgrana_00046</name>
</gene>
<evidence type="ECO:0000313" key="6">
    <source>
        <dbReference type="Proteomes" id="UP000266178"/>
    </source>
</evidence>
<keyword evidence="1" id="KW-0175">Coiled coil</keyword>
<dbReference type="AlphaFoldDB" id="A0A399FCJ2"/>
<dbReference type="Pfam" id="PF00395">
    <property type="entry name" value="SLH"/>
    <property type="match status" value="1"/>
</dbReference>
<dbReference type="InterPro" id="IPR001119">
    <property type="entry name" value="SLH_dom"/>
</dbReference>
<evidence type="ECO:0000256" key="2">
    <source>
        <dbReference type="SAM" id="MobiDB-lite"/>
    </source>
</evidence>
<feature type="compositionally biased region" description="Pro residues" evidence="2">
    <location>
        <begin position="249"/>
        <end position="276"/>
    </location>
</feature>
<organism evidence="5 6">
    <name type="scientific">Meiothermus granaticius NBRC 107808</name>
    <dbReference type="NCBI Taxonomy" id="1227551"/>
    <lineage>
        <taxon>Bacteria</taxon>
        <taxon>Thermotogati</taxon>
        <taxon>Deinococcota</taxon>
        <taxon>Deinococci</taxon>
        <taxon>Thermales</taxon>
        <taxon>Thermaceae</taxon>
        <taxon>Meiothermus</taxon>
    </lineage>
</organism>
<proteinExistence type="predicted"/>
<dbReference type="OrthoDB" id="2382419at2"/>
<accession>A0A399FCJ2</accession>
<keyword evidence="6" id="KW-1185">Reference proteome</keyword>
<feature type="region of interest" description="Disordered" evidence="2">
    <location>
        <begin position="238"/>
        <end position="277"/>
    </location>
</feature>
<dbReference type="Proteomes" id="UP000266178">
    <property type="component" value="Unassembled WGS sequence"/>
</dbReference>
<name>A0A399FCJ2_9DEIN</name>
<dbReference type="RefSeq" id="WP_119355590.1">
    <property type="nucleotide sequence ID" value="NZ_BJXM01000015.1"/>
</dbReference>
<evidence type="ECO:0000256" key="1">
    <source>
        <dbReference type="SAM" id="Coils"/>
    </source>
</evidence>
<dbReference type="Gene3D" id="1.20.5.170">
    <property type="match status" value="1"/>
</dbReference>
<evidence type="ECO:0000259" key="4">
    <source>
        <dbReference type="PROSITE" id="PS51272"/>
    </source>
</evidence>
<dbReference type="PANTHER" id="PTHR43308:SF1">
    <property type="entry name" value="OUTER MEMBRANE PROTEIN ALPHA"/>
    <property type="match status" value="1"/>
</dbReference>
<keyword evidence="3" id="KW-0732">Signal</keyword>
<protein>
    <submittedName>
        <fullName evidence="5">S-layer protein SlpA</fullName>
    </submittedName>
</protein>
<reference evidence="5 6" key="1">
    <citation type="submission" date="2018-08" db="EMBL/GenBank/DDBJ databases">
        <title>Meiothermus granaticius genome AF-68 sequencing project.</title>
        <authorList>
            <person name="Da Costa M.S."/>
            <person name="Albuquerque L."/>
            <person name="Raposo P."/>
            <person name="Froufe H.J.C."/>
            <person name="Barroso C.S."/>
            <person name="Egas C."/>
        </authorList>
    </citation>
    <scope>NUCLEOTIDE SEQUENCE [LARGE SCALE GENOMIC DNA]</scope>
    <source>
        <strain evidence="5 6">AF-68</strain>
    </source>
</reference>
<dbReference type="PANTHER" id="PTHR43308">
    <property type="entry name" value="OUTER MEMBRANE PROTEIN ALPHA-RELATED"/>
    <property type="match status" value="1"/>
</dbReference>
<comment type="caution">
    <text evidence="5">The sequence shown here is derived from an EMBL/GenBank/DDBJ whole genome shotgun (WGS) entry which is preliminary data.</text>
</comment>
<sequence length="425" mass="44280">MYRSRPFAIALVSAALLGAAASAQSATPTFKDVPAGHWAREAVEYIAQQGLIQGFPDGTFRGNQNLTRYQAALIFYRLLQNGKLPSNGTVQSGTAEVANQINDLTARMAALEKTTQDQAARLAQLEADVKRASELSQQSAALETRVAALEEQVKTMSATPQGQANADLAPRVQALEEQVKQLQSAPAGPAPDVTALTARVTELEQKVTTLSNQQPSTSSADAARISALEDQVKALQNQVNTLQSQQATLPPPPQPQPQPQPTPEIQPVPPVTPPAPRARNLYVGAGFSVLNLAGSGDLFSGNNTSVGGLIGVRSLLLGLGLRAGVDYGLGTVTLSDGSTLANPLLVQAFLTKDFNPGGTFNPYLGLGATFNVSAPDILSNTFGTGLVGVDLNFLGPVGLFVEATPGFGAGQSFSIGAKAGLKLNF</sequence>
<dbReference type="PROSITE" id="PS51272">
    <property type="entry name" value="SLH"/>
    <property type="match status" value="1"/>
</dbReference>
<feature type="signal peptide" evidence="3">
    <location>
        <begin position="1"/>
        <end position="25"/>
    </location>
</feature>
<evidence type="ECO:0000256" key="3">
    <source>
        <dbReference type="SAM" id="SignalP"/>
    </source>
</evidence>